<proteinExistence type="predicted"/>
<name>A0ABW4D9T5_9BACL</name>
<sequence>MKKRTLIGVLTVPLIVGAVSGYFYLNTDRVVSAQSEVNAAADKATSKQVEYIKISVSSSTYSDSSYSIRIRDRKNLNEVTEDYVGGVLRYRIIVSEEGRRVTSIGRDHVTGKLVGNTWTLPPNLARENKRILNISLLEEQKRELKNQNWVKSIQPQSNPSFQNVMAEDNIKKETVTIDTKTGLPVKREIFVKDKEGNWLEDSSRVEELLLLLKKIDY</sequence>
<reference evidence="2" key="1">
    <citation type="journal article" date="2019" name="Int. J. Syst. Evol. Microbiol.">
        <title>The Global Catalogue of Microorganisms (GCM) 10K type strain sequencing project: providing services to taxonomists for standard genome sequencing and annotation.</title>
        <authorList>
            <consortium name="The Broad Institute Genomics Platform"/>
            <consortium name="The Broad Institute Genome Sequencing Center for Infectious Disease"/>
            <person name="Wu L."/>
            <person name="Ma J."/>
        </authorList>
    </citation>
    <scope>NUCLEOTIDE SEQUENCE [LARGE SCALE GENOMIC DNA]</scope>
    <source>
        <strain evidence="2">CCM 9147</strain>
    </source>
</reference>
<keyword evidence="2" id="KW-1185">Reference proteome</keyword>
<evidence type="ECO:0000313" key="2">
    <source>
        <dbReference type="Proteomes" id="UP001597340"/>
    </source>
</evidence>
<organism evidence="1 2">
    <name type="scientific">Paenibacillus farraposensis</name>
    <dbReference type="NCBI Taxonomy" id="2807095"/>
    <lineage>
        <taxon>Bacteria</taxon>
        <taxon>Bacillati</taxon>
        <taxon>Bacillota</taxon>
        <taxon>Bacilli</taxon>
        <taxon>Bacillales</taxon>
        <taxon>Paenibacillaceae</taxon>
        <taxon>Paenibacillus</taxon>
    </lineage>
</organism>
<dbReference type="Proteomes" id="UP001597340">
    <property type="component" value="Unassembled WGS sequence"/>
</dbReference>
<evidence type="ECO:0000313" key="1">
    <source>
        <dbReference type="EMBL" id="MFD1460546.1"/>
    </source>
</evidence>
<evidence type="ECO:0008006" key="3">
    <source>
        <dbReference type="Google" id="ProtNLM"/>
    </source>
</evidence>
<gene>
    <name evidence="1" type="ORF">ACFQ5D_03595</name>
</gene>
<protein>
    <recommendedName>
        <fullName evidence="3">PepSY domain-containing protein</fullName>
    </recommendedName>
</protein>
<comment type="caution">
    <text evidence="1">The sequence shown here is derived from an EMBL/GenBank/DDBJ whole genome shotgun (WGS) entry which is preliminary data.</text>
</comment>
<dbReference type="EMBL" id="JBHTNZ010000003">
    <property type="protein sequence ID" value="MFD1460546.1"/>
    <property type="molecule type" value="Genomic_DNA"/>
</dbReference>
<dbReference type="RefSeq" id="WP_229526668.1">
    <property type="nucleotide sequence ID" value="NZ_JAFFQR010000112.1"/>
</dbReference>
<accession>A0ABW4D9T5</accession>